<accession>A0ABV6D3V5</accession>
<organism evidence="1 2">
    <name type="scientific">Chelativorans intermedius</name>
    <dbReference type="NCBI Taxonomy" id="515947"/>
    <lineage>
        <taxon>Bacteria</taxon>
        <taxon>Pseudomonadati</taxon>
        <taxon>Pseudomonadota</taxon>
        <taxon>Alphaproteobacteria</taxon>
        <taxon>Hyphomicrobiales</taxon>
        <taxon>Phyllobacteriaceae</taxon>
        <taxon>Chelativorans</taxon>
    </lineage>
</organism>
<dbReference type="Gene3D" id="3.30.2270.10">
    <property type="entry name" value="Folate-binding superfamily"/>
    <property type="match status" value="1"/>
</dbReference>
<comment type="caution">
    <text evidence="1">The sequence shown here is derived from an EMBL/GenBank/DDBJ whole genome shotgun (WGS) entry which is preliminary data.</text>
</comment>
<evidence type="ECO:0000313" key="2">
    <source>
        <dbReference type="Proteomes" id="UP001589755"/>
    </source>
</evidence>
<sequence>MLIPCPHCGPRDVQEFSYQGDATRKRPDPASTDVHAWHAYVYDRPNPAGPHREYWQHIGGCRAHIVVERDTLSHEVLGAAFASDLSNQGGTRP</sequence>
<proteinExistence type="predicted"/>
<gene>
    <name evidence="1" type="ORF">ACFFJ2_02720</name>
</gene>
<name>A0ABV6D3V5_9HYPH</name>
<dbReference type="InterPro" id="IPR038561">
    <property type="entry name" value="SoxD_sf"/>
</dbReference>
<reference evidence="1 2" key="1">
    <citation type="submission" date="2024-09" db="EMBL/GenBank/DDBJ databases">
        <authorList>
            <person name="Sun Q."/>
            <person name="Mori K."/>
        </authorList>
    </citation>
    <scope>NUCLEOTIDE SEQUENCE [LARGE SCALE GENOMIC DNA]</scope>
    <source>
        <strain evidence="1 2">CCM 8543</strain>
    </source>
</reference>
<evidence type="ECO:0000313" key="1">
    <source>
        <dbReference type="EMBL" id="MFC0207307.1"/>
    </source>
</evidence>
<dbReference type="Proteomes" id="UP001589755">
    <property type="component" value="Unassembled WGS sequence"/>
</dbReference>
<dbReference type="RefSeq" id="WP_261518563.1">
    <property type="nucleotide sequence ID" value="NZ_JAODNW010000001.1"/>
</dbReference>
<dbReference type="Pfam" id="PF04267">
    <property type="entry name" value="SoxD"/>
    <property type="match status" value="1"/>
</dbReference>
<protein>
    <submittedName>
        <fullName evidence="1">Sarcosine oxidase subunit delta</fullName>
    </submittedName>
</protein>
<dbReference type="EMBL" id="JBHLXD010000003">
    <property type="protein sequence ID" value="MFC0207307.1"/>
    <property type="molecule type" value="Genomic_DNA"/>
</dbReference>
<keyword evidence="2" id="KW-1185">Reference proteome</keyword>
<dbReference type="InterPro" id="IPR006279">
    <property type="entry name" value="SoxD"/>
</dbReference>